<dbReference type="InterPro" id="IPR015421">
    <property type="entry name" value="PyrdxlP-dep_Trfase_major"/>
</dbReference>
<keyword evidence="1 4" id="KW-0663">Pyridoxal phosphate</keyword>
<dbReference type="InterPro" id="IPR015424">
    <property type="entry name" value="PyrdxlP-dep_Trfase"/>
</dbReference>
<reference evidence="6 7" key="1">
    <citation type="submission" date="2016-10" db="EMBL/GenBank/DDBJ databases">
        <authorList>
            <person name="de Groot N.N."/>
        </authorList>
    </citation>
    <scope>NUCLEOTIDE SEQUENCE [LARGE SCALE GENOMIC DNA]</scope>
    <source>
        <strain evidence="6 7">R-24608</strain>
    </source>
</reference>
<evidence type="ECO:0000256" key="1">
    <source>
        <dbReference type="ARBA" id="ARBA00022898"/>
    </source>
</evidence>
<evidence type="ECO:0000313" key="7">
    <source>
        <dbReference type="Proteomes" id="UP000183656"/>
    </source>
</evidence>
<dbReference type="Proteomes" id="UP000183656">
    <property type="component" value="Unassembled WGS sequence"/>
</dbReference>
<dbReference type="PANTHER" id="PTHR30244:SF9">
    <property type="entry name" value="PROTEIN RV3402C"/>
    <property type="match status" value="1"/>
</dbReference>
<feature type="active site" description="Proton acceptor" evidence="3">
    <location>
        <position position="207"/>
    </location>
</feature>
<dbReference type="AlphaFoldDB" id="A0A1I7J265"/>
<dbReference type="Pfam" id="PF01041">
    <property type="entry name" value="DegT_DnrJ_EryC1"/>
    <property type="match status" value="1"/>
</dbReference>
<dbReference type="GO" id="GO:0000271">
    <property type="term" value="P:polysaccharide biosynthetic process"/>
    <property type="evidence" value="ECO:0007669"/>
    <property type="project" value="TreeGrafter"/>
</dbReference>
<dbReference type="SUPFAM" id="SSF53383">
    <property type="entry name" value="PLP-dependent transferases"/>
    <property type="match status" value="1"/>
</dbReference>
<sequence length="401" mass="44756">MSTSCEKNHRNDLALFGGSPLFERPRSTSSLAAPDFECFLTYSRVFYEARQFSNNGPLVRQLEQRLAQFHGTTHCVTFCSGFWALVLVIKCLALPGRREVLMPSLTYRRMGDVVSWAGLVPRFCEVDLRTLAVSAETARPLVNEDTALLLGVHPIINCCDVAGLERLSEETGVPLFIDAVESVYETFQGRKVGSFGRAECFSLHASKLLNGFEGGYVTTNDACLAGRLVRMRGFGFYTPDIVQEFGMNAKLNEVHAAMALAGLDSLEVQVARNRGRYQAYRQVLAGLQGMRLVPFDESEQSGYKSILVELRGDWPLTRERTLDLLNAENVLARAYYAPPLHLRPTDYPTLSGPLPLTERLAERFMLLPCGHFVDENDIRRIGALLRFIHAHASVLQGEVFV</sequence>
<evidence type="ECO:0000256" key="4">
    <source>
        <dbReference type="PIRSR" id="PIRSR000390-2"/>
    </source>
</evidence>
<evidence type="ECO:0000256" key="2">
    <source>
        <dbReference type="ARBA" id="ARBA00037999"/>
    </source>
</evidence>
<feature type="modified residue" description="N6-(pyridoxal phosphate)lysine" evidence="4">
    <location>
        <position position="207"/>
    </location>
</feature>
<dbReference type="OrthoDB" id="9804264at2"/>
<protein>
    <submittedName>
        <fullName evidence="6">dTDP-4-amino-4,6-dideoxygalactose transaminase</fullName>
    </submittedName>
</protein>
<name>A0A1I7J265_9BURK</name>
<dbReference type="InterPro" id="IPR015422">
    <property type="entry name" value="PyrdxlP-dep_Trfase_small"/>
</dbReference>
<gene>
    <name evidence="6" type="ORF">SAMN04489707_102161</name>
</gene>
<dbReference type="InterPro" id="IPR000653">
    <property type="entry name" value="DegT/StrS_aminotransferase"/>
</dbReference>
<comment type="similarity">
    <text evidence="2 5">Belongs to the DegT/DnrJ/EryC1 family.</text>
</comment>
<evidence type="ECO:0000256" key="5">
    <source>
        <dbReference type="RuleBase" id="RU004508"/>
    </source>
</evidence>
<organism evidence="6 7">
    <name type="scientific">Paenacidovorax caeni</name>
    <dbReference type="NCBI Taxonomy" id="343013"/>
    <lineage>
        <taxon>Bacteria</taxon>
        <taxon>Pseudomonadati</taxon>
        <taxon>Pseudomonadota</taxon>
        <taxon>Betaproteobacteria</taxon>
        <taxon>Burkholderiales</taxon>
        <taxon>Comamonadaceae</taxon>
        <taxon>Paenacidovorax</taxon>
    </lineage>
</organism>
<evidence type="ECO:0000256" key="3">
    <source>
        <dbReference type="PIRSR" id="PIRSR000390-1"/>
    </source>
</evidence>
<accession>A0A1I7J265</accession>
<proteinExistence type="inferred from homology"/>
<dbReference type="EMBL" id="FPBX01000021">
    <property type="protein sequence ID" value="SFU79252.1"/>
    <property type="molecule type" value="Genomic_DNA"/>
</dbReference>
<dbReference type="STRING" id="343013.SAMN04489707_102161"/>
<keyword evidence="7" id="KW-1185">Reference proteome</keyword>
<dbReference type="GO" id="GO:0008483">
    <property type="term" value="F:transaminase activity"/>
    <property type="evidence" value="ECO:0007669"/>
    <property type="project" value="TreeGrafter"/>
</dbReference>
<evidence type="ECO:0000313" key="6">
    <source>
        <dbReference type="EMBL" id="SFU79252.1"/>
    </source>
</evidence>
<dbReference type="PIRSF" id="PIRSF000390">
    <property type="entry name" value="PLP_StrS"/>
    <property type="match status" value="1"/>
</dbReference>
<dbReference type="Gene3D" id="3.40.640.10">
    <property type="entry name" value="Type I PLP-dependent aspartate aminotransferase-like (Major domain)"/>
    <property type="match status" value="1"/>
</dbReference>
<dbReference type="Gene3D" id="3.90.1150.10">
    <property type="entry name" value="Aspartate Aminotransferase, domain 1"/>
    <property type="match status" value="1"/>
</dbReference>
<dbReference type="PANTHER" id="PTHR30244">
    <property type="entry name" value="TRANSAMINASE"/>
    <property type="match status" value="1"/>
</dbReference>
<dbReference type="GO" id="GO:0030170">
    <property type="term" value="F:pyridoxal phosphate binding"/>
    <property type="evidence" value="ECO:0007669"/>
    <property type="project" value="TreeGrafter"/>
</dbReference>